<comment type="caution">
    <text evidence="8">The sequence shown here is derived from an EMBL/GenBank/DDBJ whole genome shotgun (WGS) entry which is preliminary data.</text>
</comment>
<evidence type="ECO:0000256" key="4">
    <source>
        <dbReference type="ARBA" id="ARBA00023125"/>
    </source>
</evidence>
<evidence type="ECO:0000313" key="8">
    <source>
        <dbReference type="EMBL" id="MDC5696956.1"/>
    </source>
</evidence>
<evidence type="ECO:0000313" key="9">
    <source>
        <dbReference type="Proteomes" id="UP001150259"/>
    </source>
</evidence>
<feature type="domain" description="RNA polymerase sigma-70 region 4" evidence="7">
    <location>
        <begin position="132"/>
        <end position="180"/>
    </location>
</feature>
<evidence type="ECO:0000256" key="1">
    <source>
        <dbReference type="ARBA" id="ARBA00010641"/>
    </source>
</evidence>
<name>A0ABT5GGB4_9MICO</name>
<evidence type="ECO:0000259" key="6">
    <source>
        <dbReference type="Pfam" id="PF04542"/>
    </source>
</evidence>
<feature type="domain" description="RNA polymerase sigma-70 region 2" evidence="6">
    <location>
        <begin position="27"/>
        <end position="96"/>
    </location>
</feature>
<dbReference type="Gene3D" id="1.10.1740.10">
    <property type="match status" value="1"/>
</dbReference>
<evidence type="ECO:0000256" key="3">
    <source>
        <dbReference type="ARBA" id="ARBA00023082"/>
    </source>
</evidence>
<dbReference type="Proteomes" id="UP001150259">
    <property type="component" value="Unassembled WGS sequence"/>
</dbReference>
<dbReference type="SUPFAM" id="SSF88946">
    <property type="entry name" value="Sigma2 domain of RNA polymerase sigma factors"/>
    <property type="match status" value="1"/>
</dbReference>
<dbReference type="Gene3D" id="1.10.10.10">
    <property type="entry name" value="Winged helix-like DNA-binding domain superfamily/Winged helix DNA-binding domain"/>
    <property type="match status" value="1"/>
</dbReference>
<dbReference type="InterPro" id="IPR036388">
    <property type="entry name" value="WH-like_DNA-bd_sf"/>
</dbReference>
<dbReference type="RefSeq" id="WP_272461528.1">
    <property type="nucleotide sequence ID" value="NZ_JAPFQL010000021.1"/>
</dbReference>
<comment type="similarity">
    <text evidence="1">Belongs to the sigma-70 factor family. ECF subfamily.</text>
</comment>
<dbReference type="InterPro" id="IPR007627">
    <property type="entry name" value="RNA_pol_sigma70_r2"/>
</dbReference>
<dbReference type="InterPro" id="IPR039425">
    <property type="entry name" value="RNA_pol_sigma-70-like"/>
</dbReference>
<keyword evidence="2" id="KW-0805">Transcription regulation</keyword>
<evidence type="ECO:0000259" key="7">
    <source>
        <dbReference type="Pfam" id="PF04545"/>
    </source>
</evidence>
<evidence type="ECO:0000256" key="5">
    <source>
        <dbReference type="ARBA" id="ARBA00023163"/>
    </source>
</evidence>
<dbReference type="NCBIfam" id="TIGR02937">
    <property type="entry name" value="sigma70-ECF"/>
    <property type="match status" value="1"/>
</dbReference>
<dbReference type="InterPro" id="IPR013325">
    <property type="entry name" value="RNA_pol_sigma_r2"/>
</dbReference>
<keyword evidence="3" id="KW-0731">Sigma factor</keyword>
<sequence>MEGVDTPTSLGELASRAAIDAVAREELLRRVRDLAVRYARVRLGRFGAEDLAQDVAQEVCMAVLTALPTYEERGLPFEAFVYRITSRKLADVQRAAMRGPTPVEELPDQVDESPTPEATAVLRDEAAVALSLMHGLPEAQREILILRVAVGLTTDETADALGMTTGAVRVAQHRALGRLRTLMVERKAGDVA</sequence>
<dbReference type="PANTHER" id="PTHR43133:SF58">
    <property type="entry name" value="ECF RNA POLYMERASE SIGMA FACTOR SIGD"/>
    <property type="match status" value="1"/>
</dbReference>
<dbReference type="InterPro" id="IPR007630">
    <property type="entry name" value="RNA_pol_sigma70_r4"/>
</dbReference>
<organism evidence="8 9">
    <name type="scientific">Intrasporangium calvum</name>
    <dbReference type="NCBI Taxonomy" id="53358"/>
    <lineage>
        <taxon>Bacteria</taxon>
        <taxon>Bacillati</taxon>
        <taxon>Actinomycetota</taxon>
        <taxon>Actinomycetes</taxon>
        <taxon>Micrococcales</taxon>
        <taxon>Intrasporangiaceae</taxon>
        <taxon>Intrasporangium</taxon>
    </lineage>
</organism>
<protein>
    <submittedName>
        <fullName evidence="8">Sigma-70 family RNA polymerase sigma factor</fullName>
    </submittedName>
</protein>
<dbReference type="Pfam" id="PF04542">
    <property type="entry name" value="Sigma70_r2"/>
    <property type="match status" value="1"/>
</dbReference>
<keyword evidence="9" id="KW-1185">Reference proteome</keyword>
<dbReference type="PANTHER" id="PTHR43133">
    <property type="entry name" value="RNA POLYMERASE ECF-TYPE SIGMA FACTO"/>
    <property type="match status" value="1"/>
</dbReference>
<dbReference type="EMBL" id="JAPFQL010000021">
    <property type="protein sequence ID" value="MDC5696956.1"/>
    <property type="molecule type" value="Genomic_DNA"/>
</dbReference>
<dbReference type="SUPFAM" id="SSF88659">
    <property type="entry name" value="Sigma3 and sigma4 domains of RNA polymerase sigma factors"/>
    <property type="match status" value="1"/>
</dbReference>
<dbReference type="InterPro" id="IPR014284">
    <property type="entry name" value="RNA_pol_sigma-70_dom"/>
</dbReference>
<proteinExistence type="inferred from homology"/>
<keyword evidence="5" id="KW-0804">Transcription</keyword>
<keyword evidence="4" id="KW-0238">DNA-binding</keyword>
<evidence type="ECO:0000256" key="2">
    <source>
        <dbReference type="ARBA" id="ARBA00023015"/>
    </source>
</evidence>
<accession>A0ABT5GGB4</accession>
<dbReference type="Pfam" id="PF04545">
    <property type="entry name" value="Sigma70_r4"/>
    <property type="match status" value="1"/>
</dbReference>
<dbReference type="CDD" id="cd06171">
    <property type="entry name" value="Sigma70_r4"/>
    <property type="match status" value="1"/>
</dbReference>
<reference evidence="8 9" key="1">
    <citation type="submission" date="2022-11" db="EMBL/GenBank/DDBJ databases">
        <title>Anaerobic phenanthrene biodegradation by a DNRA strain PheN6.</title>
        <authorList>
            <person name="Zhang Z."/>
        </authorList>
    </citation>
    <scope>NUCLEOTIDE SEQUENCE [LARGE SCALE GENOMIC DNA]</scope>
    <source>
        <strain evidence="8 9">PheN6</strain>
    </source>
</reference>
<dbReference type="InterPro" id="IPR013324">
    <property type="entry name" value="RNA_pol_sigma_r3/r4-like"/>
</dbReference>
<gene>
    <name evidence="8" type="ORF">OO014_06760</name>
</gene>